<name>A0A410H550_9GAMM</name>
<dbReference type="AlphaFoldDB" id="A0A410H550"/>
<dbReference type="Pfam" id="PF08349">
    <property type="entry name" value="DUF1722"/>
    <property type="match status" value="1"/>
</dbReference>
<evidence type="ECO:0000313" key="2">
    <source>
        <dbReference type="EMBL" id="QAB16031.1"/>
    </source>
</evidence>
<dbReference type="InterPro" id="IPR007553">
    <property type="entry name" value="2-thiour_desulf"/>
</dbReference>
<dbReference type="PIRSF" id="PIRSF037004">
    <property type="entry name" value="UCP037004"/>
    <property type="match status" value="1"/>
</dbReference>
<accession>A0A410H550</accession>
<protein>
    <submittedName>
        <fullName evidence="2">DUF1722 domain-containing protein</fullName>
    </submittedName>
</protein>
<dbReference type="Pfam" id="PF04463">
    <property type="entry name" value="2-thiour_desulf"/>
    <property type="match status" value="1"/>
</dbReference>
<reference evidence="2 3" key="1">
    <citation type="journal article" date="2018" name="Environ. Microbiol.">
        <title>Genomes of ubiquitous marine and hypersaline Hydrogenovibrio, Thiomicrorhabdus and Thiomicrospira spp. encode a diversity of mechanisms to sustain chemolithoautotrophy in heterogeneous environments.</title>
        <authorList>
            <person name="Scott K.M."/>
            <person name="Williams J."/>
            <person name="Porter C.M.B."/>
            <person name="Russel S."/>
            <person name="Harmer T.L."/>
            <person name="Paul J.H."/>
            <person name="Antonen K.M."/>
            <person name="Bridges M.K."/>
            <person name="Camper G.J."/>
            <person name="Campla C.K."/>
            <person name="Casella L.G."/>
            <person name="Chase E."/>
            <person name="Conrad J.W."/>
            <person name="Cruz M.C."/>
            <person name="Dunlap D.S."/>
            <person name="Duran L."/>
            <person name="Fahsbender E.M."/>
            <person name="Goldsmith D.B."/>
            <person name="Keeley R.F."/>
            <person name="Kondoff M.R."/>
            <person name="Kussy B.I."/>
            <person name="Lane M.K."/>
            <person name="Lawler S."/>
            <person name="Leigh B.A."/>
            <person name="Lewis C."/>
            <person name="Lostal L.M."/>
            <person name="Marking D."/>
            <person name="Mancera P.A."/>
            <person name="McClenthan E.C."/>
            <person name="McIntyre E.A."/>
            <person name="Mine J.A."/>
            <person name="Modi S."/>
            <person name="Moore B.D."/>
            <person name="Morgan W.A."/>
            <person name="Nelson K.M."/>
            <person name="Nguyen K.N."/>
            <person name="Ogburn N."/>
            <person name="Parrino D.G."/>
            <person name="Pedapudi A.D."/>
            <person name="Pelham R.P."/>
            <person name="Preece A.M."/>
            <person name="Rampersad E.A."/>
            <person name="Richardson J.C."/>
            <person name="Rodgers C.M."/>
            <person name="Schaffer B.L."/>
            <person name="Sheridan N.E."/>
            <person name="Solone M.R."/>
            <person name="Staley Z.R."/>
            <person name="Tabuchi M."/>
            <person name="Waide R.J."/>
            <person name="Wanjugi P.W."/>
            <person name="Young S."/>
            <person name="Clum A."/>
            <person name="Daum C."/>
            <person name="Huntemann M."/>
            <person name="Ivanova N."/>
            <person name="Kyrpides N."/>
            <person name="Mikhailova N."/>
            <person name="Palaniappan K."/>
            <person name="Pillay M."/>
            <person name="Reddy T.B.K."/>
            <person name="Shapiro N."/>
            <person name="Stamatis D."/>
            <person name="Varghese N."/>
            <person name="Woyke T."/>
            <person name="Boden R."/>
            <person name="Freyermuth S.K."/>
            <person name="Kerfeld C.A."/>
        </authorList>
    </citation>
    <scope>NUCLEOTIDE SEQUENCE [LARGE SCALE GENOMIC DNA]</scope>
    <source>
        <strain evidence="2 3">JR-2</strain>
    </source>
</reference>
<dbReference type="EMBL" id="CP035033">
    <property type="protein sequence ID" value="QAB16031.1"/>
    <property type="molecule type" value="Genomic_DNA"/>
</dbReference>
<organism evidence="2 3">
    <name type="scientific">Hydrogenovibrio thermophilus</name>
    <dbReference type="NCBI Taxonomy" id="265883"/>
    <lineage>
        <taxon>Bacteria</taxon>
        <taxon>Pseudomonadati</taxon>
        <taxon>Pseudomonadota</taxon>
        <taxon>Gammaproteobacteria</taxon>
        <taxon>Thiotrichales</taxon>
        <taxon>Piscirickettsiaceae</taxon>
        <taxon>Hydrogenovibrio</taxon>
    </lineage>
</organism>
<sequence>MPTSTSLPASGEHFPRLKIAVSDCLRGTECRYNGGHAQDDFINQALAKYADFLPFCPEAPVLGTPRETIRLVNVDGTIRVRGTRTEQDVTEGIQRYNDKMVPKLLQQGVDGAVVKSRSPTCGLERIKIYRPSGEWFGSQDKMGQGLFTAELQHQAPELAVEEEGRLQDAWLRENFMMRVFTTARWREFMSGHPSVAAFQAFHRDHKYLLLSKSESIYREMGPIVAETTQENLADCLKAYETKLHALLAHRSKRGSVINVLDHLYGYFKKQLTEQEKTHYRETVEEFRNGIVPLIAVIKVLQQFLSHYGSDYLETQVFFHPYPAELALRSEITAYR</sequence>
<dbReference type="InterPro" id="IPR013560">
    <property type="entry name" value="DUF1722"/>
</dbReference>
<dbReference type="PANTHER" id="PTHR30087">
    <property type="entry name" value="INNER MEMBRANE PROTEIN"/>
    <property type="match status" value="1"/>
</dbReference>
<feature type="domain" description="DUF1722" evidence="1">
    <location>
        <begin position="206"/>
        <end position="322"/>
    </location>
</feature>
<gene>
    <name evidence="2" type="ORF">EPV75_10305</name>
</gene>
<proteinExistence type="predicted"/>
<dbReference type="Proteomes" id="UP000285478">
    <property type="component" value="Chromosome"/>
</dbReference>
<evidence type="ECO:0000313" key="3">
    <source>
        <dbReference type="Proteomes" id="UP000285478"/>
    </source>
</evidence>
<dbReference type="RefSeq" id="WP_128385329.1">
    <property type="nucleotide sequence ID" value="NZ_CP035033.1"/>
</dbReference>
<dbReference type="KEGG" id="htr:EPV75_10305"/>
<keyword evidence="3" id="KW-1185">Reference proteome</keyword>
<evidence type="ECO:0000259" key="1">
    <source>
        <dbReference type="Pfam" id="PF08349"/>
    </source>
</evidence>
<dbReference type="PANTHER" id="PTHR30087:SF0">
    <property type="entry name" value="INNER MEMBRANE PROTEIN"/>
    <property type="match status" value="1"/>
</dbReference>
<dbReference type="InterPro" id="IPR017087">
    <property type="entry name" value="UCP037004"/>
</dbReference>